<evidence type="ECO:0000313" key="1">
    <source>
        <dbReference type="EMBL" id="MBC5736823.1"/>
    </source>
</evidence>
<dbReference type="AlphaFoldDB" id="A0A8J6JIP3"/>
<organism evidence="1 2">
    <name type="scientific">Lawsonibacter faecis</name>
    <dbReference type="NCBI Taxonomy" id="2763052"/>
    <lineage>
        <taxon>Bacteria</taxon>
        <taxon>Bacillati</taxon>
        <taxon>Bacillota</taxon>
        <taxon>Clostridia</taxon>
        <taxon>Eubacteriales</taxon>
        <taxon>Oscillospiraceae</taxon>
        <taxon>Lawsonibacter</taxon>
    </lineage>
</organism>
<accession>A0A8J6JIP3</accession>
<dbReference type="EMBL" id="JACOPQ010000004">
    <property type="protein sequence ID" value="MBC5736823.1"/>
    <property type="molecule type" value="Genomic_DNA"/>
</dbReference>
<dbReference type="Proteomes" id="UP000607645">
    <property type="component" value="Unassembled WGS sequence"/>
</dbReference>
<evidence type="ECO:0000313" key="2">
    <source>
        <dbReference type="Proteomes" id="UP000607645"/>
    </source>
</evidence>
<reference evidence="1" key="1">
    <citation type="submission" date="2020-08" db="EMBL/GenBank/DDBJ databases">
        <title>Genome public.</title>
        <authorList>
            <person name="Liu C."/>
            <person name="Sun Q."/>
        </authorList>
    </citation>
    <scope>NUCLEOTIDE SEQUENCE</scope>
    <source>
        <strain evidence="1">NSJ-52</strain>
    </source>
</reference>
<sequence>MSFSNLNAPSSALRVCVDHAGGGYLSGLVYSQRVTEPIPFTDIGNLLLRLDEVLEAQNFPQAFQRSRSFTGRKDPVPAAADPSEGMSADTVTDAHGLVYTFEVSVTSRRNASWQGMVDWLDGEGRQEFSSALELIKLIEEHVI</sequence>
<protein>
    <submittedName>
        <fullName evidence="1">Uncharacterized protein</fullName>
    </submittedName>
</protein>
<gene>
    <name evidence="1" type="ORF">H8S62_07330</name>
</gene>
<dbReference type="RefSeq" id="WP_186918903.1">
    <property type="nucleotide sequence ID" value="NZ_JACOPQ010000004.1"/>
</dbReference>
<name>A0A8J6JIP3_9FIRM</name>
<keyword evidence="2" id="KW-1185">Reference proteome</keyword>
<comment type="caution">
    <text evidence="1">The sequence shown here is derived from an EMBL/GenBank/DDBJ whole genome shotgun (WGS) entry which is preliminary data.</text>
</comment>
<proteinExistence type="predicted"/>